<keyword evidence="15" id="KW-0732">Signal</keyword>
<dbReference type="Pfam" id="PF00028">
    <property type="entry name" value="Cadherin"/>
    <property type="match status" value="5"/>
</dbReference>
<dbReference type="FunFam" id="2.60.40.60:FF:000020">
    <property type="entry name" value="Dachsous cadherin-related 1b"/>
    <property type="match status" value="1"/>
</dbReference>
<dbReference type="InterPro" id="IPR039808">
    <property type="entry name" value="Cadherin"/>
</dbReference>
<sequence length="833" mass="93705">MILNDLTLLLIVFFCTRTFTNGSDWLKNKKGPLEDKVLEVPEETDVPHGVYWFQATDPNVKSYKLGGETDNKTLIEKEGWLYLREPFDWETKKVHIITVEALDADLKTVEGPVSITIIVKDINDNRPDFNQTLYDGVVRQHSRPGRPFMRVYATDKDDPSTPNAKLNYSISNQIPDTYKVPLFQIDSKTGEISTTPAGAQNLDPNTDAEYILFLTVKDLEGLSDNAFSRNTQVKIIVKENLWKPPNTVIITENSTDLHPIQITQVQWNEPGAVYALEQKERYPNFPFSIDEDGKIYVTEPLDREERETYVLVVFAKDQNNANLEQPIEVYVSVTDINDNPPECEVPLTVLEVQENEKIGNFIGSLKAFDLDESGSLNSVFKYRILDQEPKLPSSTMFIIDEYSGNIQIEHDRFQKTEVPEYNLTVKVTDMAGDPTGFYTVCSVVIRIIESNDQIPIFEKQQYELNPIPEDTPVGTTLLTIGAIDNDEPKTGSSKILYHVVEGDAEGTFAISTDEETNQGHVVIKKPLDFETMPVYKLRIDAKNPELLVPGVDYNASSTAYLNISVIDVNEAPVFGSTEYQAMVKENIPVGNTILKVDAIDPEGSSIRYRLEGDVFNWLKINSETGDIITNTALDREKTDTYKVRVIAVQFESPALESTVPVSINLVDVNDNPPVLTYPETHFCFPVQESKAVLMKAMDKDLDPHGPPFQFSLKGDGNNNMGDWEIVPVNDSFAKLKMRHISFKKIQYDVKVNIRDNGHLEKTYTVSVLFCKCSQNEHCYIDVQTQTGRPTVGATVGILLGTLLIPGVALSLVFYLLKKNKEPKTTTPDAKPML</sequence>
<evidence type="ECO:0000313" key="18">
    <source>
        <dbReference type="Proteomes" id="UP001230051"/>
    </source>
</evidence>
<dbReference type="GO" id="GO:0044331">
    <property type="term" value="P:cell-cell adhesion mediated by cadherin"/>
    <property type="evidence" value="ECO:0007669"/>
    <property type="project" value="TreeGrafter"/>
</dbReference>
<evidence type="ECO:0000313" key="17">
    <source>
        <dbReference type="EMBL" id="KAK1173241.1"/>
    </source>
</evidence>
<feature type="domain" description="Cadherin" evidence="16">
    <location>
        <begin position="575"/>
        <end position="675"/>
    </location>
</feature>
<evidence type="ECO:0000256" key="2">
    <source>
        <dbReference type="ARBA" id="ARBA00004568"/>
    </source>
</evidence>
<dbReference type="FunFam" id="2.60.40.60:FF:000011">
    <property type="entry name" value="Cadherin 1"/>
    <property type="match status" value="1"/>
</dbReference>
<evidence type="ECO:0000256" key="3">
    <source>
        <dbReference type="ARBA" id="ARBA00022475"/>
    </source>
</evidence>
<dbReference type="GO" id="GO:0007043">
    <property type="term" value="P:cell-cell junction assembly"/>
    <property type="evidence" value="ECO:0007669"/>
    <property type="project" value="TreeGrafter"/>
</dbReference>
<evidence type="ECO:0000256" key="12">
    <source>
        <dbReference type="ARBA" id="ARBA00023180"/>
    </source>
</evidence>
<evidence type="ECO:0000256" key="5">
    <source>
        <dbReference type="ARBA" id="ARBA00022723"/>
    </source>
</evidence>
<keyword evidence="3" id="KW-1003">Cell membrane</keyword>
<dbReference type="FunFam" id="2.60.40.60:FF:000188">
    <property type="entry name" value="Cadherin 17"/>
    <property type="match status" value="1"/>
</dbReference>
<evidence type="ECO:0000256" key="10">
    <source>
        <dbReference type="ARBA" id="ARBA00022989"/>
    </source>
</evidence>
<feature type="chain" id="PRO_5042136781" evidence="15">
    <location>
        <begin position="23"/>
        <end position="833"/>
    </location>
</feature>
<dbReference type="InterPro" id="IPR020894">
    <property type="entry name" value="Cadherin_CS"/>
</dbReference>
<comment type="subcellular location">
    <subcellularLocation>
        <location evidence="2">Cell junction</location>
        <location evidence="2">Desmosome</location>
    </subcellularLocation>
    <subcellularLocation>
        <location evidence="1">Cell membrane</location>
    </subcellularLocation>
</comment>
<dbReference type="GO" id="GO:0016342">
    <property type="term" value="C:catenin complex"/>
    <property type="evidence" value="ECO:0007669"/>
    <property type="project" value="TreeGrafter"/>
</dbReference>
<dbReference type="SMART" id="SM00112">
    <property type="entry name" value="CA"/>
    <property type="match status" value="6"/>
</dbReference>
<dbReference type="GO" id="GO:0060027">
    <property type="term" value="P:convergent extension involved in gastrulation"/>
    <property type="evidence" value="ECO:0007669"/>
    <property type="project" value="UniProtKB-ARBA"/>
</dbReference>
<dbReference type="FunFam" id="2.60.40.60:FF:000163">
    <property type="entry name" value="Cadherin 17"/>
    <property type="match status" value="1"/>
</dbReference>
<evidence type="ECO:0000259" key="16">
    <source>
        <dbReference type="PROSITE" id="PS50268"/>
    </source>
</evidence>
<dbReference type="AlphaFoldDB" id="A0AAD8GFK9"/>
<dbReference type="GO" id="GO:0045296">
    <property type="term" value="F:cadherin binding"/>
    <property type="evidence" value="ECO:0007669"/>
    <property type="project" value="TreeGrafter"/>
</dbReference>
<dbReference type="CDD" id="cd11304">
    <property type="entry name" value="Cadherin_repeat"/>
    <property type="match status" value="6"/>
</dbReference>
<dbReference type="GO" id="GO:0000902">
    <property type="term" value="P:cell morphogenesis"/>
    <property type="evidence" value="ECO:0007669"/>
    <property type="project" value="TreeGrafter"/>
</dbReference>
<dbReference type="PANTHER" id="PTHR24027:SF419">
    <property type="entry name" value="CADHERIN-17"/>
    <property type="match status" value="1"/>
</dbReference>
<dbReference type="InterPro" id="IPR002126">
    <property type="entry name" value="Cadherin-like_dom"/>
</dbReference>
<evidence type="ECO:0000256" key="7">
    <source>
        <dbReference type="ARBA" id="ARBA00022837"/>
    </source>
</evidence>
<feature type="domain" description="Cadherin" evidence="16">
    <location>
        <begin position="467"/>
        <end position="574"/>
    </location>
</feature>
<dbReference type="PROSITE" id="PS00232">
    <property type="entry name" value="CADHERIN_1"/>
    <property type="match status" value="3"/>
</dbReference>
<evidence type="ECO:0000256" key="14">
    <source>
        <dbReference type="SAM" id="Phobius"/>
    </source>
</evidence>
<name>A0AAD8GFK9_ACIOX</name>
<keyword evidence="9" id="KW-0965">Cell junction</keyword>
<dbReference type="SUPFAM" id="SSF49313">
    <property type="entry name" value="Cadherin-like"/>
    <property type="match status" value="7"/>
</dbReference>
<dbReference type="GO" id="GO:0034332">
    <property type="term" value="P:adherens junction organization"/>
    <property type="evidence" value="ECO:0007669"/>
    <property type="project" value="TreeGrafter"/>
</dbReference>
<evidence type="ECO:0000256" key="11">
    <source>
        <dbReference type="ARBA" id="ARBA00023136"/>
    </source>
</evidence>
<feature type="domain" description="Cadherin" evidence="16">
    <location>
        <begin position="344"/>
        <end position="457"/>
    </location>
</feature>
<feature type="signal peptide" evidence="15">
    <location>
        <begin position="1"/>
        <end position="22"/>
    </location>
</feature>
<evidence type="ECO:0000256" key="1">
    <source>
        <dbReference type="ARBA" id="ARBA00004236"/>
    </source>
</evidence>
<dbReference type="GO" id="GO:0030057">
    <property type="term" value="C:desmosome"/>
    <property type="evidence" value="ECO:0007669"/>
    <property type="project" value="UniProtKB-SubCell"/>
</dbReference>
<keyword evidence="10 14" id="KW-1133">Transmembrane helix</keyword>
<dbReference type="GO" id="GO:0016339">
    <property type="term" value="P:calcium-dependent cell-cell adhesion via plasma membrane cell adhesion molecules"/>
    <property type="evidence" value="ECO:0007669"/>
    <property type="project" value="TreeGrafter"/>
</dbReference>
<dbReference type="PRINTS" id="PR00205">
    <property type="entry name" value="CADHERIN"/>
</dbReference>
<organism evidence="17 18">
    <name type="scientific">Acipenser oxyrinchus oxyrinchus</name>
    <dbReference type="NCBI Taxonomy" id="40147"/>
    <lineage>
        <taxon>Eukaryota</taxon>
        <taxon>Metazoa</taxon>
        <taxon>Chordata</taxon>
        <taxon>Craniata</taxon>
        <taxon>Vertebrata</taxon>
        <taxon>Euteleostomi</taxon>
        <taxon>Actinopterygii</taxon>
        <taxon>Chondrostei</taxon>
        <taxon>Acipenseriformes</taxon>
        <taxon>Acipenseridae</taxon>
        <taxon>Acipenser</taxon>
    </lineage>
</organism>
<keyword evidence="4 14" id="KW-0812">Transmembrane</keyword>
<evidence type="ECO:0000256" key="9">
    <source>
        <dbReference type="ARBA" id="ARBA00022949"/>
    </source>
</evidence>
<keyword evidence="11 14" id="KW-0472">Membrane</keyword>
<dbReference type="EMBL" id="JAGXEW010000003">
    <property type="protein sequence ID" value="KAK1173241.1"/>
    <property type="molecule type" value="Genomic_DNA"/>
</dbReference>
<keyword evidence="8" id="KW-0130">Cell adhesion</keyword>
<feature type="transmembrane region" description="Helical" evidence="14">
    <location>
        <begin position="791"/>
        <end position="816"/>
    </location>
</feature>
<protein>
    <submittedName>
        <fullName evidence="17">Cadherin-17</fullName>
    </submittedName>
</protein>
<dbReference type="GO" id="GO:0007156">
    <property type="term" value="P:homophilic cell adhesion via plasma membrane adhesion molecules"/>
    <property type="evidence" value="ECO:0007669"/>
    <property type="project" value="InterPro"/>
</dbReference>
<evidence type="ECO:0000256" key="6">
    <source>
        <dbReference type="ARBA" id="ARBA00022737"/>
    </source>
</evidence>
<dbReference type="Gene3D" id="2.60.40.60">
    <property type="entry name" value="Cadherins"/>
    <property type="match status" value="7"/>
</dbReference>
<comment type="caution">
    <text evidence="17">The sequence shown here is derived from an EMBL/GenBank/DDBJ whole genome shotgun (WGS) entry which is preliminary data.</text>
</comment>
<keyword evidence="6" id="KW-0677">Repeat</keyword>
<dbReference type="GO" id="GO:0005509">
    <property type="term" value="F:calcium ion binding"/>
    <property type="evidence" value="ECO:0007669"/>
    <property type="project" value="UniProtKB-UniRule"/>
</dbReference>
<keyword evidence="7 13" id="KW-0106">Calcium</keyword>
<dbReference type="InterPro" id="IPR015919">
    <property type="entry name" value="Cadherin-like_sf"/>
</dbReference>
<accession>A0AAD8GFK9</accession>
<reference evidence="17" key="1">
    <citation type="submission" date="2022-02" db="EMBL/GenBank/DDBJ databases">
        <title>Atlantic sturgeon de novo genome assembly.</title>
        <authorList>
            <person name="Stock M."/>
            <person name="Klopp C."/>
            <person name="Guiguen Y."/>
            <person name="Cabau C."/>
            <person name="Parinello H."/>
            <person name="Santidrian Yebra-Pimentel E."/>
            <person name="Kuhl H."/>
            <person name="Dirks R.P."/>
            <person name="Guessner J."/>
            <person name="Wuertz S."/>
            <person name="Du K."/>
            <person name="Schartl M."/>
        </authorList>
    </citation>
    <scope>NUCLEOTIDE SEQUENCE</scope>
    <source>
        <strain evidence="17">STURGEONOMICS-FGT-2020</strain>
        <tissue evidence="17">Whole blood</tissue>
    </source>
</reference>
<dbReference type="PROSITE" id="PS50268">
    <property type="entry name" value="CADHERIN_2"/>
    <property type="match status" value="6"/>
</dbReference>
<proteinExistence type="predicted"/>
<gene>
    <name evidence="17" type="primary">CDH17</name>
    <name evidence="17" type="ORF">AOXY_G3319</name>
</gene>
<evidence type="ECO:0000256" key="8">
    <source>
        <dbReference type="ARBA" id="ARBA00022889"/>
    </source>
</evidence>
<evidence type="ECO:0000256" key="15">
    <source>
        <dbReference type="SAM" id="SignalP"/>
    </source>
</evidence>
<evidence type="ECO:0000256" key="13">
    <source>
        <dbReference type="PROSITE-ProRule" id="PRU00043"/>
    </source>
</evidence>
<dbReference type="Proteomes" id="UP001230051">
    <property type="component" value="Unassembled WGS sequence"/>
</dbReference>
<feature type="domain" description="Cadherin" evidence="16">
    <location>
        <begin position="694"/>
        <end position="791"/>
    </location>
</feature>
<dbReference type="FunFam" id="2.60.40.60:FF:000019">
    <property type="entry name" value="Cadherin 2"/>
    <property type="match status" value="1"/>
</dbReference>
<feature type="domain" description="Cadherin" evidence="16">
    <location>
        <begin position="130"/>
        <end position="343"/>
    </location>
</feature>
<keyword evidence="12" id="KW-0325">Glycoprotein</keyword>
<dbReference type="GO" id="GO:0008013">
    <property type="term" value="F:beta-catenin binding"/>
    <property type="evidence" value="ECO:0007669"/>
    <property type="project" value="TreeGrafter"/>
</dbReference>
<dbReference type="FunFam" id="2.60.40.60:FF:000068">
    <property type="entry name" value="Desmoglein 1"/>
    <property type="match status" value="1"/>
</dbReference>
<dbReference type="GO" id="GO:0016477">
    <property type="term" value="P:cell migration"/>
    <property type="evidence" value="ECO:0007669"/>
    <property type="project" value="TreeGrafter"/>
</dbReference>
<dbReference type="PANTHER" id="PTHR24027">
    <property type="entry name" value="CADHERIN-23"/>
    <property type="match status" value="1"/>
</dbReference>
<keyword evidence="5" id="KW-0479">Metal-binding</keyword>
<keyword evidence="18" id="KW-1185">Reference proteome</keyword>
<dbReference type="GO" id="GO:0005912">
    <property type="term" value="C:adherens junction"/>
    <property type="evidence" value="ECO:0007669"/>
    <property type="project" value="TreeGrafter"/>
</dbReference>
<evidence type="ECO:0000256" key="4">
    <source>
        <dbReference type="ARBA" id="ARBA00022692"/>
    </source>
</evidence>
<feature type="domain" description="Cadherin" evidence="16">
    <location>
        <begin position="51"/>
        <end position="129"/>
    </location>
</feature>